<dbReference type="AlphaFoldDB" id="A0A1F4Y3B7"/>
<proteinExistence type="predicted"/>
<dbReference type="EMBL" id="MEWV01000024">
    <property type="protein sequence ID" value="OGC87793.1"/>
    <property type="molecule type" value="Genomic_DNA"/>
</dbReference>
<protein>
    <submittedName>
        <fullName evidence="1">Uncharacterized protein</fullName>
    </submittedName>
</protein>
<evidence type="ECO:0000313" key="2">
    <source>
        <dbReference type="Proteomes" id="UP000178720"/>
    </source>
</evidence>
<comment type="caution">
    <text evidence="1">The sequence shown here is derived from an EMBL/GenBank/DDBJ whole genome shotgun (WGS) entry which is preliminary data.</text>
</comment>
<organism evidence="1 2">
    <name type="scientific">Candidatus Adlerbacteria bacterium RIFCSPHIGHO2_02_FULL_54_18</name>
    <dbReference type="NCBI Taxonomy" id="1797241"/>
    <lineage>
        <taxon>Bacteria</taxon>
        <taxon>Candidatus Adleribacteriota</taxon>
    </lineage>
</organism>
<sequence length="143" mass="15189">MNKKIIIPALLLVAVAVVGALFFLRPSAPAPITQNNIPPVDNSTVSVPPSDADELAVQAAYQRALYKDNFDNVRLYQTVVSGSYALQEWRGDTVGGEALLKFDTIQNEWVIVSPGGGAWSVDGLVEMGVPQAIAAGLLSGMLH</sequence>
<evidence type="ECO:0000313" key="1">
    <source>
        <dbReference type="EMBL" id="OGC87793.1"/>
    </source>
</evidence>
<dbReference type="Proteomes" id="UP000178720">
    <property type="component" value="Unassembled WGS sequence"/>
</dbReference>
<gene>
    <name evidence="1" type="ORF">A3D70_00625</name>
</gene>
<accession>A0A1F4Y3B7</accession>
<reference evidence="1 2" key="1">
    <citation type="journal article" date="2016" name="Nat. Commun.">
        <title>Thousands of microbial genomes shed light on interconnected biogeochemical processes in an aquifer system.</title>
        <authorList>
            <person name="Anantharaman K."/>
            <person name="Brown C.T."/>
            <person name="Hug L.A."/>
            <person name="Sharon I."/>
            <person name="Castelle C.J."/>
            <person name="Probst A.J."/>
            <person name="Thomas B.C."/>
            <person name="Singh A."/>
            <person name="Wilkins M.J."/>
            <person name="Karaoz U."/>
            <person name="Brodie E.L."/>
            <person name="Williams K.H."/>
            <person name="Hubbard S.S."/>
            <person name="Banfield J.F."/>
        </authorList>
    </citation>
    <scope>NUCLEOTIDE SEQUENCE [LARGE SCALE GENOMIC DNA]</scope>
</reference>
<name>A0A1F4Y3B7_9BACT</name>